<keyword evidence="1" id="KW-1133">Transmembrane helix</keyword>
<reference evidence="2 3" key="1">
    <citation type="submission" date="2021-08" db="EMBL/GenBank/DDBJ databases">
        <title>Culture and genomic analysis of Symbiopectobacterium purcellii sp. nov. gen. nov., isolated from the leafhopper Empoasca decipiens.</title>
        <authorList>
            <person name="Nadal-Jimenez P."/>
            <person name="Siozios S."/>
            <person name="Halliday N."/>
            <person name="Camara M."/>
            <person name="Hurst G.D.D."/>
        </authorList>
    </citation>
    <scope>NUCLEOTIDE SEQUENCE [LARGE SCALE GENOMIC DNA]</scope>
    <source>
        <strain evidence="2 3">SyEd1</strain>
    </source>
</reference>
<keyword evidence="1" id="KW-0812">Transmembrane</keyword>
<protein>
    <submittedName>
        <fullName evidence="2">Cellulose biosynthesis protein BcsG</fullName>
        <ecNumber evidence="2">2.7.8.-</ecNumber>
    </submittedName>
</protein>
<name>A0ABX9AMN9_9ENTR</name>
<organism evidence="2 3">
    <name type="scientific">Symbiopectobacterium purcellii</name>
    <dbReference type="NCBI Taxonomy" id="2871826"/>
    <lineage>
        <taxon>Bacteria</taxon>
        <taxon>Pseudomonadati</taxon>
        <taxon>Pseudomonadota</taxon>
        <taxon>Gammaproteobacteria</taxon>
        <taxon>Enterobacterales</taxon>
        <taxon>Enterobacteriaceae</taxon>
    </lineage>
</organism>
<feature type="transmembrane region" description="Helical" evidence="1">
    <location>
        <begin position="44"/>
        <end position="61"/>
    </location>
</feature>
<evidence type="ECO:0000313" key="2">
    <source>
        <dbReference type="EMBL" id="QZN96003.1"/>
    </source>
</evidence>
<keyword evidence="2" id="KW-0808">Transferase</keyword>
<feature type="transmembrane region" description="Helical" evidence="1">
    <location>
        <begin position="138"/>
        <end position="161"/>
    </location>
</feature>
<dbReference type="Proteomes" id="UP000825886">
    <property type="component" value="Chromosome"/>
</dbReference>
<dbReference type="Pfam" id="PF11658">
    <property type="entry name" value="CBP_BcsG"/>
    <property type="match status" value="1"/>
</dbReference>
<proteinExistence type="predicted"/>
<evidence type="ECO:0000313" key="3">
    <source>
        <dbReference type="Proteomes" id="UP000825886"/>
    </source>
</evidence>
<dbReference type="GO" id="GO:0016740">
    <property type="term" value="F:transferase activity"/>
    <property type="evidence" value="ECO:0007669"/>
    <property type="project" value="UniProtKB-KW"/>
</dbReference>
<dbReference type="EMBL" id="CP081864">
    <property type="protein sequence ID" value="QZN96003.1"/>
    <property type="molecule type" value="Genomic_DNA"/>
</dbReference>
<dbReference type="InterPro" id="IPR017744">
    <property type="entry name" value="BcsG"/>
</dbReference>
<dbReference type="EC" id="2.7.8.-" evidence="2"/>
<feature type="transmembrane region" description="Helical" evidence="1">
    <location>
        <begin position="68"/>
        <end position="92"/>
    </location>
</feature>
<accession>A0ABX9AMN9</accession>
<sequence>MDAKNSMSPKQQLWRYWRGLGGWNFYFLLKFALLWFGYLNFHPFLNLVFLAFLLFPLRVEGMHRVRNIIAIPIGIALFYHDTWLPGVNSILSQGSQVAGFSAAYLLELVNRFINWQMVGAGFVLLVAYLFLSQWIRITVFTVAAVAWLNILTLGGPAIALLPSSSVASGTSAPSSEESAPAAATLPPTNENLTAYLNQFYTREKSRVSAFPAALPADSQPFDVLIINICSLSWSDLQAIHLDTHPLWQRFDVMFSQFNSATAYSGPASIRLLRASCGQTSHQGLYQPANRECYLFDNLANLGFKSQLMMDHSGVFGNYLKEVREEGDMQSQLLSQQGISHQITSFDGEPIYNDLELLNRWLSGTTQQGAARSATFFNVIPLHDGNRLVGTNTSADFAPRAKTLLDQLNAFFDVLEKSGRKVLVVVVPEHGAALEGDKMQMSGLRDIPSPSITHIPVGMKLFGAAAPHQGAPLEVKTPSSYLAVSTLVSRLVDGKNFVAPSIDWEALTQELPQTEAISENENAIVMPYQDKVYIRLNGGDWVPYPQ</sequence>
<feature type="transmembrane region" description="Helical" evidence="1">
    <location>
        <begin position="112"/>
        <end position="131"/>
    </location>
</feature>
<evidence type="ECO:0000256" key="1">
    <source>
        <dbReference type="SAM" id="Phobius"/>
    </source>
</evidence>
<keyword evidence="1" id="KW-0472">Membrane</keyword>
<dbReference type="NCBIfam" id="TIGR03368">
    <property type="entry name" value="cellulose_yhjU"/>
    <property type="match status" value="1"/>
</dbReference>
<keyword evidence="3" id="KW-1185">Reference proteome</keyword>
<dbReference type="RefSeq" id="WP_222159070.1">
    <property type="nucleotide sequence ID" value="NZ_CP081864.1"/>
</dbReference>
<gene>
    <name evidence="2" type="primary">bcsG</name>
    <name evidence="2" type="ORF">K6K13_00400</name>
</gene>